<keyword evidence="1" id="KW-0812">Transmembrane</keyword>
<evidence type="ECO:0000256" key="1">
    <source>
        <dbReference type="SAM" id="Phobius"/>
    </source>
</evidence>
<feature type="transmembrane region" description="Helical" evidence="1">
    <location>
        <begin position="12"/>
        <end position="32"/>
    </location>
</feature>
<feature type="transmembrane region" description="Helical" evidence="1">
    <location>
        <begin position="53"/>
        <end position="72"/>
    </location>
</feature>
<keyword evidence="3" id="KW-1185">Reference proteome</keyword>
<name>A0A7Z0DB25_9ACTN</name>
<keyword evidence="1" id="KW-1133">Transmembrane helix</keyword>
<accession>A0A7Z0DB25</accession>
<comment type="caution">
    <text evidence="2">The sequence shown here is derived from an EMBL/GenBank/DDBJ whole genome shotgun (WGS) entry which is preliminary data.</text>
</comment>
<gene>
    <name evidence="2" type="ORF">GGQ54_002573</name>
</gene>
<sequence length="137" mass="14001">MPLSDTQLVSTGILVLIVITIAFGGTFLLRVATGRHEANALQKSFFRAGHAHAGVLVILGMVIELFVTLGGVAAPWSWLSGGVLFSAILIPAGFFLSVLGQDPARPSRLIVLLWAGVASLVIGLVGAGVGLIAAGMG</sequence>
<evidence type="ECO:0000313" key="2">
    <source>
        <dbReference type="EMBL" id="NYI72013.1"/>
    </source>
</evidence>
<organism evidence="2 3">
    <name type="scientific">Naumannella cuiyingiana</name>
    <dbReference type="NCBI Taxonomy" id="1347891"/>
    <lineage>
        <taxon>Bacteria</taxon>
        <taxon>Bacillati</taxon>
        <taxon>Actinomycetota</taxon>
        <taxon>Actinomycetes</taxon>
        <taxon>Propionibacteriales</taxon>
        <taxon>Propionibacteriaceae</taxon>
        <taxon>Naumannella</taxon>
    </lineage>
</organism>
<dbReference type="EMBL" id="JACBZS010000001">
    <property type="protein sequence ID" value="NYI72013.1"/>
    <property type="molecule type" value="Genomic_DNA"/>
</dbReference>
<keyword evidence="1" id="KW-0472">Membrane</keyword>
<evidence type="ECO:0000313" key="3">
    <source>
        <dbReference type="Proteomes" id="UP000527616"/>
    </source>
</evidence>
<dbReference type="AlphaFoldDB" id="A0A7Z0DB25"/>
<feature type="transmembrane region" description="Helical" evidence="1">
    <location>
        <begin position="78"/>
        <end position="99"/>
    </location>
</feature>
<dbReference type="RefSeq" id="WP_218843864.1">
    <property type="nucleotide sequence ID" value="NZ_JACBZS010000001.1"/>
</dbReference>
<dbReference type="Proteomes" id="UP000527616">
    <property type="component" value="Unassembled WGS sequence"/>
</dbReference>
<feature type="transmembrane region" description="Helical" evidence="1">
    <location>
        <begin position="111"/>
        <end position="134"/>
    </location>
</feature>
<proteinExistence type="predicted"/>
<protein>
    <submittedName>
        <fullName evidence="2">Uncharacterized protein</fullName>
    </submittedName>
</protein>
<reference evidence="2 3" key="1">
    <citation type="submission" date="2020-07" db="EMBL/GenBank/DDBJ databases">
        <title>Sequencing the genomes of 1000 actinobacteria strains.</title>
        <authorList>
            <person name="Klenk H.-P."/>
        </authorList>
    </citation>
    <scope>NUCLEOTIDE SEQUENCE [LARGE SCALE GENOMIC DNA]</scope>
    <source>
        <strain evidence="2 3">DSM 103164</strain>
    </source>
</reference>